<feature type="non-terminal residue" evidence="2">
    <location>
        <position position="116"/>
    </location>
</feature>
<gene>
    <name evidence="2" type="ORF">PHYSODRAFT_466190</name>
</gene>
<dbReference type="InParanoid" id="G4YEA7"/>
<reference evidence="2 3" key="1">
    <citation type="journal article" date="2006" name="Science">
        <title>Phytophthora genome sequences uncover evolutionary origins and mechanisms of pathogenesis.</title>
        <authorList>
            <person name="Tyler B.M."/>
            <person name="Tripathy S."/>
            <person name="Zhang X."/>
            <person name="Dehal P."/>
            <person name="Jiang R.H."/>
            <person name="Aerts A."/>
            <person name="Arredondo F.D."/>
            <person name="Baxter L."/>
            <person name="Bensasson D."/>
            <person name="Beynon J.L."/>
            <person name="Chapman J."/>
            <person name="Damasceno C.M."/>
            <person name="Dorrance A.E."/>
            <person name="Dou D."/>
            <person name="Dickerman A.W."/>
            <person name="Dubchak I.L."/>
            <person name="Garbelotto M."/>
            <person name="Gijzen M."/>
            <person name="Gordon S.G."/>
            <person name="Govers F."/>
            <person name="Grunwald N.J."/>
            <person name="Huang W."/>
            <person name="Ivors K.L."/>
            <person name="Jones R.W."/>
            <person name="Kamoun S."/>
            <person name="Krampis K."/>
            <person name="Lamour K.H."/>
            <person name="Lee M.K."/>
            <person name="McDonald W.H."/>
            <person name="Medina M."/>
            <person name="Meijer H.J."/>
            <person name="Nordberg E.K."/>
            <person name="Maclean D.J."/>
            <person name="Ospina-Giraldo M.D."/>
            <person name="Morris P.F."/>
            <person name="Phuntumart V."/>
            <person name="Putnam N.H."/>
            <person name="Rash S."/>
            <person name="Rose J.K."/>
            <person name="Sakihama Y."/>
            <person name="Salamov A.A."/>
            <person name="Savidor A."/>
            <person name="Scheuring C.F."/>
            <person name="Smith B.M."/>
            <person name="Sobral B.W."/>
            <person name="Terry A."/>
            <person name="Torto-Alalibo T.A."/>
            <person name="Win J."/>
            <person name="Xu Z."/>
            <person name="Zhang H."/>
            <person name="Grigoriev I.V."/>
            <person name="Rokhsar D.S."/>
            <person name="Boore J.L."/>
        </authorList>
    </citation>
    <scope>NUCLEOTIDE SEQUENCE [LARGE SCALE GENOMIC DNA]</scope>
    <source>
        <strain evidence="2 3">P6497</strain>
    </source>
</reference>
<accession>G4YEA7</accession>
<protein>
    <submittedName>
        <fullName evidence="2">Uncharacterized protein</fullName>
    </submittedName>
</protein>
<dbReference type="GeneID" id="20653428"/>
<dbReference type="KEGG" id="psoj:PHYSODRAFT_466190"/>
<dbReference type="RefSeq" id="XP_009514089.1">
    <property type="nucleotide sequence ID" value="XM_009515794.1"/>
</dbReference>
<organism evidence="2 3">
    <name type="scientific">Phytophthora sojae (strain P6497)</name>
    <name type="common">Soybean stem and root rot agent</name>
    <name type="synonym">Phytophthora megasperma f. sp. glycines</name>
    <dbReference type="NCBI Taxonomy" id="1094619"/>
    <lineage>
        <taxon>Eukaryota</taxon>
        <taxon>Sar</taxon>
        <taxon>Stramenopiles</taxon>
        <taxon>Oomycota</taxon>
        <taxon>Peronosporomycetes</taxon>
        <taxon>Peronosporales</taxon>
        <taxon>Peronosporaceae</taxon>
        <taxon>Phytophthora</taxon>
    </lineage>
</organism>
<dbReference type="EMBL" id="JH159151">
    <property type="protein sequence ID" value="EGZ26814.1"/>
    <property type="molecule type" value="Genomic_DNA"/>
</dbReference>
<dbReference type="AlphaFoldDB" id="G4YEA7"/>
<dbReference type="SMR" id="G4YEA7"/>
<name>G4YEA7_PHYSP</name>
<proteinExistence type="predicted"/>
<evidence type="ECO:0000313" key="2">
    <source>
        <dbReference type="EMBL" id="EGZ26814.1"/>
    </source>
</evidence>
<feature type="region of interest" description="Disordered" evidence="1">
    <location>
        <begin position="95"/>
        <end position="116"/>
    </location>
</feature>
<keyword evidence="3" id="KW-1185">Reference proteome</keyword>
<evidence type="ECO:0000313" key="3">
    <source>
        <dbReference type="Proteomes" id="UP000002640"/>
    </source>
</evidence>
<evidence type="ECO:0000256" key="1">
    <source>
        <dbReference type="SAM" id="MobiDB-lite"/>
    </source>
</evidence>
<dbReference type="Proteomes" id="UP000002640">
    <property type="component" value="Unassembled WGS sequence"/>
</dbReference>
<sequence>MVERRLKCSSKTCSGFGVCSAIWKVDECTDQDKWRILVNSNGHSQGVLRPMKTFIAAQDEAGLPPRVILVNIKKQADIKPSSGGWPELSQIQNASKRIRREQGAKNSIKSIHKLAR</sequence>